<dbReference type="Proteomes" id="UP000008037">
    <property type="component" value="Chromosome"/>
</dbReference>
<evidence type="ECO:0000259" key="2">
    <source>
        <dbReference type="PROSITE" id="PS50110"/>
    </source>
</evidence>
<dbReference type="GeneID" id="13796428"/>
<dbReference type="InterPro" id="IPR011006">
    <property type="entry name" value="CheY-like_superfamily"/>
</dbReference>
<dbReference type="InterPro" id="IPR050595">
    <property type="entry name" value="Bact_response_regulator"/>
</dbReference>
<dbReference type="InParanoid" id="K0ICC7"/>
<dbReference type="Pfam" id="PF00072">
    <property type="entry name" value="Response_reg"/>
    <property type="match status" value="1"/>
</dbReference>
<reference evidence="3 4" key="1">
    <citation type="journal article" date="2012" name="Environ. Microbiol.">
        <title>The genome of the ammonia-oxidizing Candidatus Nitrososphaera gargensis: insights into metabolic versatility and environmental adaptations.</title>
        <authorList>
            <person name="Spang A."/>
            <person name="Poehlein A."/>
            <person name="Offre P."/>
            <person name="Zumbragel S."/>
            <person name="Haider S."/>
            <person name="Rychlik N."/>
            <person name="Nowka B."/>
            <person name="Schmeisser C."/>
            <person name="Lebedeva E.V."/>
            <person name="Rattei T."/>
            <person name="Bohm C."/>
            <person name="Schmid M."/>
            <person name="Galushko A."/>
            <person name="Hatzenpichler R."/>
            <person name="Weinmaier T."/>
            <person name="Daniel R."/>
            <person name="Schleper C."/>
            <person name="Spieck E."/>
            <person name="Streit W."/>
            <person name="Wagner M."/>
        </authorList>
    </citation>
    <scope>NUCLEOTIDE SEQUENCE [LARGE SCALE GENOMIC DNA]</scope>
    <source>
        <strain evidence="4">Ga9.2</strain>
    </source>
</reference>
<dbReference type="HOGENOM" id="CLU_000445_69_8_2"/>
<evidence type="ECO:0000313" key="4">
    <source>
        <dbReference type="Proteomes" id="UP000008037"/>
    </source>
</evidence>
<dbReference type="PANTHER" id="PTHR44591:SF3">
    <property type="entry name" value="RESPONSE REGULATORY DOMAIN-CONTAINING PROTEIN"/>
    <property type="match status" value="1"/>
</dbReference>
<gene>
    <name evidence="3" type="ordered locus">Ngar_c02520</name>
</gene>
<dbReference type="Gene3D" id="3.40.50.2300">
    <property type="match status" value="1"/>
</dbReference>
<proteinExistence type="predicted"/>
<organism evidence="3 4">
    <name type="scientific">Nitrososphaera gargensis (strain Ga9.2)</name>
    <dbReference type="NCBI Taxonomy" id="1237085"/>
    <lineage>
        <taxon>Archaea</taxon>
        <taxon>Nitrososphaerota</taxon>
        <taxon>Nitrososphaeria</taxon>
        <taxon>Nitrososphaerales</taxon>
        <taxon>Nitrososphaeraceae</taxon>
        <taxon>Nitrososphaera</taxon>
    </lineage>
</organism>
<dbReference type="SMART" id="SM00448">
    <property type="entry name" value="REC"/>
    <property type="match status" value="1"/>
</dbReference>
<sequence>MKRIAVVDDEPDITIVLKRGLEHHGFAVDTFNDPQAVLASFKPGSYDLMIIDIRMPKINGFDLYRELKKRDGNVKVCFLTAFEIYYEEFRKMFPTIDIRAFIRKPVSISNLVSQVNSTIESE</sequence>
<dbReference type="GO" id="GO:0000160">
    <property type="term" value="P:phosphorelay signal transduction system"/>
    <property type="evidence" value="ECO:0007669"/>
    <property type="project" value="InterPro"/>
</dbReference>
<dbReference type="SUPFAM" id="SSF52172">
    <property type="entry name" value="CheY-like"/>
    <property type="match status" value="1"/>
</dbReference>
<dbReference type="RefSeq" id="WP_015017773.1">
    <property type="nucleotide sequence ID" value="NC_018719.1"/>
</dbReference>
<dbReference type="InterPro" id="IPR001789">
    <property type="entry name" value="Sig_transdc_resp-reg_receiver"/>
</dbReference>
<feature type="domain" description="Response regulatory" evidence="2">
    <location>
        <begin position="3"/>
        <end position="119"/>
    </location>
</feature>
<evidence type="ECO:0000313" key="3">
    <source>
        <dbReference type="EMBL" id="AFU57200.1"/>
    </source>
</evidence>
<protein>
    <submittedName>
        <fullName evidence="3">Putative signal transduction response regulator</fullName>
    </submittedName>
</protein>
<dbReference type="AlphaFoldDB" id="K0ICC7"/>
<dbReference type="EMBL" id="CP002408">
    <property type="protein sequence ID" value="AFU57200.1"/>
    <property type="molecule type" value="Genomic_DNA"/>
</dbReference>
<name>K0ICC7_NITGG</name>
<keyword evidence="4" id="KW-1185">Reference proteome</keyword>
<accession>K0ICC7</accession>
<dbReference type="OrthoDB" id="2830at2157"/>
<dbReference type="PROSITE" id="PS50110">
    <property type="entry name" value="RESPONSE_REGULATORY"/>
    <property type="match status" value="1"/>
</dbReference>
<keyword evidence="1" id="KW-0597">Phosphoprotein</keyword>
<dbReference type="STRING" id="1237085.Ngar_c02520"/>
<dbReference type="BioCyc" id="CNIT1237085:G1324-252-MONOMER"/>
<dbReference type="PANTHER" id="PTHR44591">
    <property type="entry name" value="STRESS RESPONSE REGULATOR PROTEIN 1"/>
    <property type="match status" value="1"/>
</dbReference>
<evidence type="ECO:0000256" key="1">
    <source>
        <dbReference type="ARBA" id="ARBA00022553"/>
    </source>
</evidence>
<dbReference type="KEGG" id="nga:Ngar_c02520"/>